<evidence type="ECO:0000256" key="2">
    <source>
        <dbReference type="SAM" id="SignalP"/>
    </source>
</evidence>
<dbReference type="SUPFAM" id="SSF49384">
    <property type="entry name" value="Carbohydrate-binding domain"/>
    <property type="match status" value="1"/>
</dbReference>
<name>A0A5C7FNM4_9BACT</name>
<dbReference type="NCBIfam" id="TIGR04183">
    <property type="entry name" value="Por_Secre_tail"/>
    <property type="match status" value="1"/>
</dbReference>
<dbReference type="Gene3D" id="2.60.40.740">
    <property type="match status" value="2"/>
</dbReference>
<dbReference type="PROSITE" id="PS50825">
    <property type="entry name" value="HYR"/>
    <property type="match status" value="1"/>
</dbReference>
<dbReference type="EMBL" id="VOXD01000028">
    <property type="protein sequence ID" value="TXF87997.1"/>
    <property type="molecule type" value="Genomic_DNA"/>
</dbReference>
<reference evidence="4 5" key="1">
    <citation type="submission" date="2019-08" db="EMBL/GenBank/DDBJ databases">
        <title>Lewinella sp. strain SSH13 Genome sequencing and assembly.</title>
        <authorList>
            <person name="Kim I."/>
        </authorList>
    </citation>
    <scope>NUCLEOTIDE SEQUENCE [LARGE SCALE GENOMIC DNA]</scope>
    <source>
        <strain evidence="4 5">SSH13</strain>
    </source>
</reference>
<comment type="caution">
    <text evidence="4">The sequence shown here is derived from an EMBL/GenBank/DDBJ whole genome shotgun (WGS) entry which is preliminary data.</text>
</comment>
<evidence type="ECO:0000313" key="5">
    <source>
        <dbReference type="Proteomes" id="UP000321907"/>
    </source>
</evidence>
<dbReference type="InterPro" id="IPR008965">
    <property type="entry name" value="CBM2/CBM3_carb-bd_dom_sf"/>
</dbReference>
<accession>A0A5C7FNM4</accession>
<dbReference type="Gene3D" id="2.60.40.680">
    <property type="match status" value="1"/>
</dbReference>
<dbReference type="Pfam" id="PF02494">
    <property type="entry name" value="HYR"/>
    <property type="match status" value="1"/>
</dbReference>
<keyword evidence="1" id="KW-0677">Repeat</keyword>
<keyword evidence="2" id="KW-0732">Signal</keyword>
<dbReference type="RefSeq" id="WP_147931906.1">
    <property type="nucleotide sequence ID" value="NZ_VOXD01000028.1"/>
</dbReference>
<evidence type="ECO:0000313" key="4">
    <source>
        <dbReference type="EMBL" id="TXF87997.1"/>
    </source>
</evidence>
<feature type="chain" id="PRO_5023145264" evidence="2">
    <location>
        <begin position="26"/>
        <end position="1796"/>
    </location>
</feature>
<evidence type="ECO:0000256" key="1">
    <source>
        <dbReference type="ARBA" id="ARBA00022737"/>
    </source>
</evidence>
<keyword evidence="5" id="KW-1185">Reference proteome</keyword>
<dbReference type="InterPro" id="IPR026444">
    <property type="entry name" value="Secre_tail"/>
</dbReference>
<dbReference type="GO" id="GO:0030246">
    <property type="term" value="F:carbohydrate binding"/>
    <property type="evidence" value="ECO:0007669"/>
    <property type="project" value="InterPro"/>
</dbReference>
<dbReference type="Proteomes" id="UP000321907">
    <property type="component" value="Unassembled WGS sequence"/>
</dbReference>
<dbReference type="PANTHER" id="PTHR42754:SF1">
    <property type="entry name" value="LIPOPROTEIN"/>
    <property type="match status" value="1"/>
</dbReference>
<dbReference type="PANTHER" id="PTHR42754">
    <property type="entry name" value="ENDOGLUCANASE"/>
    <property type="match status" value="1"/>
</dbReference>
<sequence>MIFLKSNSLSLLIFLLSFSISTLSAQVVRQWVHTYGQSAKDYGTDAVANADGTAIVIASVDDDETGKESLSLTKFSATGDVIFSHLLRDGNNHLVGYGLEVNEDGTMVIGTQFGGDAFVLLVNEEGTILKSNYDETYNLWDITTGHNGETIACGERSGRTVIKAYTDSLDLIWENEIDLDFIRDAVSVVATEDGGYALLCAVNGNGGDVAVVKTDGQGQLVWSRIYGGTRLEYVDIGNDPGPNIMSLPDGNLVFGASTQSVNGDVTFPDDDNNRDNFWVVKVDKDSGDIIWNTVLAVGFCNGINVKLDGSILAYGRGRFGDVPSIVPPHPSGSSSSENWIGSLNPDGTVMYSHYFDSDEDISVNQVVNYPDGTWLVVGATRSEEPPFTNAGNDDVVVIRMSDGTIPTDSGDSMADGLLDTTICSGTSFMIAGIEFNADNPTDNVILEGQAADGGDSTLSVNVMFFPPAESVFEASVCPGEGVIIDGVSYDEEELPEIITLTGGASTGCDSIINVAITVLSEDDAACGGDNPDQTGFDCLPESNPFCLSQEETNVGGTACIDVTANNFVDIIAFQFAIEFDADRIEYTDIVLSDQLPGLTVEDNFGLQFADEGIITFNYNHLTGESLTLDDGALLFQACFTGLSGGLAPITVTDTILGSTVVLYSDFSESEYEGNSGSVDVILCSDTTIIIDTLICLGQTVTFDDTSIGASGTYTQTVATVEGCDSTTILNVAINEVEFSFPDNIGFCPQEQRIVSGPDSVMIGLASTDDDMLAANLVLPLGRSMVKIREVASGCVSIQEVNVFEFSPIAVTVSGEREYCENEEGTSVTAEGAASYLWSNGDTTATVFLSEGTYTVTGTDENGCETTAEVTIETLPLPVLTLEGNLSYCAGDEGAEVVVSGGQSYVFSNGTEGARALLLEGEYSVIGTSNDGCSTILDFTVIELPLPEANIDGEMSYCAGGEGVVLTASGGTSYEWDNGTEGEMNTVFAGTYIVTVTDENGCSSIAETTVVELPLPEVNIQGAAFYCADEPGATVTATGGENYVWSNGALTATVTLEAGIYTVTATDDNGCENVAEITITEVPLPIVQILGDPNTCPQDGGAVLTAIGGNIYQWSTGATTASIVAPEGDYSVTVTNENGCSESANITVIGDTTPPVILACPSDRRGVLNFGQTEIAVNWNEPFAEDICGEVTLNGPIGGEGGDFFTEGVSNISYEAVDEAGNSSSCSFTVTVRQSDDLTFYVDGDGATVENGVVCIPVRTRDFTQVVTFGAAFSMPDLPGVEYIATIPSPEVSATAGEGFFAAQNNNQNQVAITYLNAEGSGLSLPNEALVFTIKATIPGNPGDCFEIGTVLDLIGIEALQLGIGETVPTLIPGEVCIPNSFAVMGRTYRPNDEQTPIDATDVELQSSDGTDDFDITDLAGRYDFEDLDGSVTHRLTPERDFEHTGPGMLSVLDMARMIFHIRGIEFLTDPYLIIAANTNDDDRISLLDINPVRQLILGSIGEFPQNKSWRFLPVNYVIDPMAPINEYEESVVVSSLDQDEVVDFYGVKIGDLNDSQLSLWEGSGEDESVSFLVADRYLTTGEEIEISVEYIAGQPTLLGYQQTWSYNNRALSFLSATVTGGSPKDLMTVNDAKNGTIRALYLDYTPLDTGELVKEKSTQSLKMTFAVQQSGWLSEVLKLIPNGEMPSLAAVGQHPREVNVAVDFIRKDRLETPDVTINPNPVKGQATTTIFLPTEGPWELSLLDVHGRTLKVVKDVETGRQTRQVNIPELHNLKVGTYYLHLQVGNQTKVTSFVKQ</sequence>
<gene>
    <name evidence="4" type="ORF">FUA23_16690</name>
</gene>
<evidence type="ECO:0000259" key="3">
    <source>
        <dbReference type="PROSITE" id="PS50825"/>
    </source>
</evidence>
<protein>
    <submittedName>
        <fullName evidence="4">HYR domain-containing protein</fullName>
    </submittedName>
</protein>
<organism evidence="4 5">
    <name type="scientific">Neolewinella aurantiaca</name>
    <dbReference type="NCBI Taxonomy" id="2602767"/>
    <lineage>
        <taxon>Bacteria</taxon>
        <taxon>Pseudomonadati</taxon>
        <taxon>Bacteroidota</taxon>
        <taxon>Saprospiria</taxon>
        <taxon>Saprospirales</taxon>
        <taxon>Lewinellaceae</taxon>
        <taxon>Neolewinella</taxon>
    </lineage>
</organism>
<dbReference type="OrthoDB" id="9765926at2"/>
<proteinExistence type="predicted"/>
<dbReference type="InterPro" id="IPR003410">
    <property type="entry name" value="HYR_dom"/>
</dbReference>
<feature type="signal peptide" evidence="2">
    <location>
        <begin position="1"/>
        <end position="25"/>
    </location>
</feature>
<feature type="domain" description="HYR" evidence="3">
    <location>
        <begin position="1149"/>
        <end position="1233"/>
    </location>
</feature>